<organism evidence="7 8">
    <name type="scientific">Anaeramoeba flamelloides</name>
    <dbReference type="NCBI Taxonomy" id="1746091"/>
    <lineage>
        <taxon>Eukaryota</taxon>
        <taxon>Metamonada</taxon>
        <taxon>Anaeramoebidae</taxon>
        <taxon>Anaeramoeba</taxon>
    </lineage>
</organism>
<feature type="compositionally biased region" description="Basic and acidic residues" evidence="5">
    <location>
        <begin position="356"/>
        <end position="376"/>
    </location>
</feature>
<comment type="similarity">
    <text evidence="2">Belongs to the GINS1/PSF1 family.</text>
</comment>
<evidence type="ECO:0000256" key="4">
    <source>
        <dbReference type="ARBA" id="ARBA00023242"/>
    </source>
</evidence>
<evidence type="ECO:0000256" key="2">
    <source>
        <dbReference type="ARBA" id="ARBA00006677"/>
    </source>
</evidence>
<feature type="compositionally biased region" description="Basic and acidic residues" evidence="5">
    <location>
        <begin position="181"/>
        <end position="203"/>
    </location>
</feature>
<evidence type="ECO:0000256" key="5">
    <source>
        <dbReference type="SAM" id="MobiDB-lite"/>
    </source>
</evidence>
<keyword evidence="3" id="KW-0235">DNA replication</keyword>
<dbReference type="InterPro" id="IPR005339">
    <property type="entry name" value="GINS_Psf1"/>
</dbReference>
<evidence type="ECO:0000259" key="6">
    <source>
        <dbReference type="Pfam" id="PF05916"/>
    </source>
</evidence>
<feature type="region of interest" description="Disordered" evidence="5">
    <location>
        <begin position="175"/>
        <end position="234"/>
    </location>
</feature>
<feature type="region of interest" description="Disordered" evidence="5">
    <location>
        <begin position="255"/>
        <end position="439"/>
    </location>
</feature>
<feature type="domain" description="GINS subunit" evidence="6">
    <location>
        <begin position="54"/>
        <end position="121"/>
    </location>
</feature>
<dbReference type="EMBL" id="JAOAOG010000242">
    <property type="protein sequence ID" value="KAJ6236935.1"/>
    <property type="molecule type" value="Genomic_DNA"/>
</dbReference>
<keyword evidence="4" id="KW-0539">Nucleus</keyword>
<sequence>MDQSGVNLIKELTNSSMTLPFYNQELVDKVKDQVLKHQDTLNEILSEQDPRSPEISSALLFYHFSMQRNKRYLCVYHNERIKKLKKLCWVNGAVLPKNFSPRCSENEKNFYNEYSTILARFICDLSIDLTTFNDPPSNVSTPSIDELLRKQEQILFPQVPIRNPNELESQLEIQMGSGTGNEKEIEKEEEMEKKNIVENKKVPESVIQPQQETTKEVPEDQKDQEKQEILPQTQIMTNQENNLLQQMKNENKPIIENNQKEQLQQQEQENQNNSKTEILQEKDSLIQIENENENEQVQEKEKEIEINNNQQSENQNQQLREFQQETLIKDQEETVGSMEIETETGTQTENENENENENKKQKEQENGTSKENESVIKENIGNVPQTNEQNIVISKENQQDQKEHATQGKEETHTQVQPNTRNEEKQNIASELNPNENNVEKNVTEQALITNKTQSTQQLKQPEIETKKELTQQTIIQTEIQTETNIKSELLQKTKQEDQKQEYLIVQSQNNNLVDQQINNPENIPQNIQEQVLTTGNLNKPSLTLDETVNNTYSQNTMEIEKISTEQQTQNDSEQN</sequence>
<dbReference type="PANTHER" id="PTHR12914">
    <property type="entry name" value="PARTNER OF SLD5"/>
    <property type="match status" value="1"/>
</dbReference>
<gene>
    <name evidence="7" type="ORF">M0813_27680</name>
</gene>
<feature type="compositionally biased region" description="Low complexity" evidence="5">
    <location>
        <begin position="256"/>
        <end position="273"/>
    </location>
</feature>
<feature type="compositionally biased region" description="Basic and acidic residues" evidence="5">
    <location>
        <begin position="397"/>
        <end position="413"/>
    </location>
</feature>
<comment type="caution">
    <text evidence="7">The sequence shown here is derived from an EMBL/GenBank/DDBJ whole genome shotgun (WGS) entry which is preliminary data.</text>
</comment>
<evidence type="ECO:0000313" key="7">
    <source>
        <dbReference type="EMBL" id="KAJ6236935.1"/>
    </source>
</evidence>
<dbReference type="Gene3D" id="1.20.58.1030">
    <property type="match status" value="1"/>
</dbReference>
<keyword evidence="8" id="KW-1185">Reference proteome</keyword>
<feature type="compositionally biased region" description="Polar residues" evidence="5">
    <location>
        <begin position="427"/>
        <end position="437"/>
    </location>
</feature>
<dbReference type="Pfam" id="PF05916">
    <property type="entry name" value="Sld5"/>
    <property type="match status" value="1"/>
</dbReference>
<dbReference type="InterPro" id="IPR036224">
    <property type="entry name" value="GINS_bundle-like_dom_sf"/>
</dbReference>
<dbReference type="Proteomes" id="UP001150062">
    <property type="component" value="Unassembled WGS sequence"/>
</dbReference>
<feature type="compositionally biased region" description="Low complexity" evidence="5">
    <location>
        <begin position="306"/>
        <end position="318"/>
    </location>
</feature>
<dbReference type="PANTHER" id="PTHR12914:SF2">
    <property type="entry name" value="DNA REPLICATION COMPLEX GINS PROTEIN PSF1"/>
    <property type="match status" value="1"/>
</dbReference>
<accession>A0ABQ8XWE8</accession>
<dbReference type="CDD" id="cd11710">
    <property type="entry name" value="GINS_A_psf1"/>
    <property type="match status" value="1"/>
</dbReference>
<feature type="compositionally biased region" description="Basic and acidic residues" evidence="5">
    <location>
        <begin position="213"/>
        <end position="228"/>
    </location>
</feature>
<feature type="compositionally biased region" description="Polar residues" evidence="5">
    <location>
        <begin position="382"/>
        <end position="396"/>
    </location>
</feature>
<protein>
    <submittedName>
        <fullName evidence="7">Partner of sld5</fullName>
    </submittedName>
</protein>
<proteinExistence type="inferred from homology"/>
<dbReference type="InterPro" id="IPR021151">
    <property type="entry name" value="GINS_A"/>
</dbReference>
<comment type="subcellular location">
    <subcellularLocation>
        <location evidence="1">Nucleus</location>
    </subcellularLocation>
</comment>
<dbReference type="SUPFAM" id="SSF158573">
    <property type="entry name" value="GINS helical bundle-like"/>
    <property type="match status" value="1"/>
</dbReference>
<reference evidence="7" key="1">
    <citation type="submission" date="2022-08" db="EMBL/GenBank/DDBJ databases">
        <title>Novel sulfate-reducing endosymbionts in the free-living metamonad Anaeramoeba.</title>
        <authorList>
            <person name="Jerlstrom-Hultqvist J."/>
            <person name="Cepicka I."/>
            <person name="Gallot-Lavallee L."/>
            <person name="Salas-Leiva D."/>
            <person name="Curtis B.A."/>
            <person name="Zahonova K."/>
            <person name="Pipaliya S."/>
            <person name="Dacks J."/>
            <person name="Roger A.J."/>
        </authorList>
    </citation>
    <scope>NUCLEOTIDE SEQUENCE</scope>
    <source>
        <strain evidence="7">Schooner1</strain>
    </source>
</reference>
<name>A0ABQ8XWE8_9EUKA</name>
<evidence type="ECO:0000256" key="1">
    <source>
        <dbReference type="ARBA" id="ARBA00004123"/>
    </source>
</evidence>
<evidence type="ECO:0000256" key="3">
    <source>
        <dbReference type="ARBA" id="ARBA00022705"/>
    </source>
</evidence>
<evidence type="ECO:0000313" key="8">
    <source>
        <dbReference type="Proteomes" id="UP001150062"/>
    </source>
</evidence>